<evidence type="ECO:0000313" key="3">
    <source>
        <dbReference type="Proteomes" id="UP000241346"/>
    </source>
</evidence>
<keyword evidence="1" id="KW-1133">Transmembrane helix</keyword>
<evidence type="ECO:0000313" key="2">
    <source>
        <dbReference type="EMBL" id="PSW11103.1"/>
    </source>
</evidence>
<sequence length="60" mass="6863">MSIASFLLFGILGFLSMVLVNLVESLLLPGTMNTLTLWVIIYSLWLFLIALGVYHWYRAK</sequence>
<feature type="transmembrane region" description="Helical" evidence="1">
    <location>
        <begin position="35"/>
        <end position="57"/>
    </location>
</feature>
<gene>
    <name evidence="2" type="ORF">C9J01_16690</name>
</gene>
<accession>A0A2T3NB65</accession>
<dbReference type="AlphaFoldDB" id="A0A2T3NB65"/>
<dbReference type="Proteomes" id="UP000241346">
    <property type="component" value="Unassembled WGS sequence"/>
</dbReference>
<evidence type="ECO:0000256" key="1">
    <source>
        <dbReference type="SAM" id="Phobius"/>
    </source>
</evidence>
<dbReference type="RefSeq" id="WP_107299273.1">
    <property type="nucleotide sequence ID" value="NZ_PYMB01000008.1"/>
</dbReference>
<dbReference type="EMBL" id="PYMB01000008">
    <property type="protein sequence ID" value="PSW11103.1"/>
    <property type="molecule type" value="Genomic_DNA"/>
</dbReference>
<comment type="caution">
    <text evidence="2">The sequence shown here is derived from an EMBL/GenBank/DDBJ whole genome shotgun (WGS) entry which is preliminary data.</text>
</comment>
<name>A0A2T3NB65_9GAMM</name>
<organism evidence="2 3">
    <name type="scientific">Photobacterium rosenbergii</name>
    <dbReference type="NCBI Taxonomy" id="294936"/>
    <lineage>
        <taxon>Bacteria</taxon>
        <taxon>Pseudomonadati</taxon>
        <taxon>Pseudomonadota</taxon>
        <taxon>Gammaproteobacteria</taxon>
        <taxon>Vibrionales</taxon>
        <taxon>Vibrionaceae</taxon>
        <taxon>Photobacterium</taxon>
    </lineage>
</organism>
<reference evidence="2 3" key="1">
    <citation type="submission" date="2018-03" db="EMBL/GenBank/DDBJ databases">
        <title>Whole genome sequencing of Histamine producing bacteria.</title>
        <authorList>
            <person name="Butler K."/>
        </authorList>
    </citation>
    <scope>NUCLEOTIDE SEQUENCE [LARGE SCALE GENOMIC DNA]</scope>
    <source>
        <strain evidence="2 3">DSM 19138</strain>
    </source>
</reference>
<keyword evidence="1" id="KW-0812">Transmembrane</keyword>
<protein>
    <submittedName>
        <fullName evidence="2">Uncharacterized protein</fullName>
    </submittedName>
</protein>
<proteinExistence type="predicted"/>
<keyword evidence="1" id="KW-0472">Membrane</keyword>